<dbReference type="EMBL" id="JAKMXF010000199">
    <property type="protein sequence ID" value="KAI6655305.1"/>
    <property type="molecule type" value="Genomic_DNA"/>
</dbReference>
<dbReference type="AlphaFoldDB" id="A0AAV7K2L7"/>
<dbReference type="PANTHER" id="PTHR45913">
    <property type="entry name" value="EPM2A-INTERACTING PROTEIN 1"/>
    <property type="match status" value="1"/>
</dbReference>
<accession>A0AAV7K2L7</accession>
<sequence length="298" mass="33886">MIAVKKEFNIKRHYDAKHSKYSEYTGLIRNDKIEALKKSISKQQMTFTKINENSKKATKVSLAISHPIAKNMKPFSDGQFVKECIMTAVDLLCPEEKNVFANVSLSSSTVTRRIEDIAKNFKLSLKDVAGQFQYYSIALDESNDLCDTAQLAVFVRGVTPDFRIFEEFVRLLPMKGRTTGVDIFNVVKDVLEEFNLNLDNIFGVATDGAPAMVVKENGFAALLEKYCKENGSQRDLIKVHCLIHQEALCVCQIYKIEKCHGNSCKVCELRKKSRSQSSSVPRVTQRNEIRIWRLIMLL</sequence>
<organism evidence="1 2">
    <name type="scientific">Oopsacas minuta</name>
    <dbReference type="NCBI Taxonomy" id="111878"/>
    <lineage>
        <taxon>Eukaryota</taxon>
        <taxon>Metazoa</taxon>
        <taxon>Porifera</taxon>
        <taxon>Hexactinellida</taxon>
        <taxon>Hexasterophora</taxon>
        <taxon>Lyssacinosida</taxon>
        <taxon>Leucopsacidae</taxon>
        <taxon>Oopsacas</taxon>
    </lineage>
</organism>
<reference evidence="1 2" key="1">
    <citation type="journal article" date="2023" name="BMC Biol.">
        <title>The compact genome of the sponge Oopsacas minuta (Hexactinellida) is lacking key metazoan core genes.</title>
        <authorList>
            <person name="Santini S."/>
            <person name="Schenkelaars Q."/>
            <person name="Jourda C."/>
            <person name="Duchesne M."/>
            <person name="Belahbib H."/>
            <person name="Rocher C."/>
            <person name="Selva M."/>
            <person name="Riesgo A."/>
            <person name="Vervoort M."/>
            <person name="Leys S.P."/>
            <person name="Kodjabachian L."/>
            <person name="Le Bivic A."/>
            <person name="Borchiellini C."/>
            <person name="Claverie J.M."/>
            <person name="Renard E."/>
        </authorList>
    </citation>
    <scope>NUCLEOTIDE SEQUENCE [LARGE SCALE GENOMIC DNA]</scope>
    <source>
        <strain evidence="1">SPO-2</strain>
    </source>
</reference>
<comment type="caution">
    <text evidence="1">The sequence shown here is derived from an EMBL/GenBank/DDBJ whole genome shotgun (WGS) entry which is preliminary data.</text>
</comment>
<gene>
    <name evidence="1" type="ORF">LOD99_2140</name>
</gene>
<dbReference type="Proteomes" id="UP001165289">
    <property type="component" value="Unassembled WGS sequence"/>
</dbReference>
<dbReference type="SUPFAM" id="SSF53098">
    <property type="entry name" value="Ribonuclease H-like"/>
    <property type="match status" value="1"/>
</dbReference>
<protein>
    <submittedName>
        <fullName evidence="1">General transcription factor II-I repeat domain-containing protein 2</fullName>
    </submittedName>
</protein>
<proteinExistence type="predicted"/>
<dbReference type="InterPro" id="IPR012337">
    <property type="entry name" value="RNaseH-like_sf"/>
</dbReference>
<evidence type="ECO:0000313" key="1">
    <source>
        <dbReference type="EMBL" id="KAI6655305.1"/>
    </source>
</evidence>
<keyword evidence="2" id="KW-1185">Reference proteome</keyword>
<dbReference type="PANTHER" id="PTHR45913:SF5">
    <property type="entry name" value="GENERAL TRANSCRIPTION FACTOR II-I REPEAT DOMAIN-CONTAINING PROTEIN 2A-LIKE PROTEIN"/>
    <property type="match status" value="1"/>
</dbReference>
<evidence type="ECO:0000313" key="2">
    <source>
        <dbReference type="Proteomes" id="UP001165289"/>
    </source>
</evidence>
<name>A0AAV7K2L7_9METZ</name>